<evidence type="ECO:0000256" key="1">
    <source>
        <dbReference type="SAM" id="Coils"/>
    </source>
</evidence>
<feature type="region of interest" description="Disordered" evidence="2">
    <location>
        <begin position="475"/>
        <end position="496"/>
    </location>
</feature>
<keyword evidence="3" id="KW-1185">Reference proteome</keyword>
<keyword evidence="1" id="KW-0175">Coiled coil</keyword>
<dbReference type="OrthoDB" id="287623at2759"/>
<feature type="region of interest" description="Disordered" evidence="2">
    <location>
        <begin position="1328"/>
        <end position="1392"/>
    </location>
</feature>
<feature type="coiled-coil region" evidence="1">
    <location>
        <begin position="262"/>
        <end position="454"/>
    </location>
</feature>
<accession>A0A8B8DYX9</accession>
<dbReference type="PANTHER" id="PTHR37476">
    <property type="entry name" value="COILED-COIL DOMAIN-CONTAINING PROTEIN 171"/>
    <property type="match status" value="1"/>
</dbReference>
<feature type="coiled-coil region" evidence="1">
    <location>
        <begin position="89"/>
        <end position="215"/>
    </location>
</feature>
<feature type="compositionally biased region" description="Basic and acidic residues" evidence="2">
    <location>
        <begin position="1346"/>
        <end position="1361"/>
    </location>
</feature>
<feature type="compositionally biased region" description="Polar residues" evidence="2">
    <location>
        <begin position="1"/>
        <end position="10"/>
    </location>
</feature>
<name>A0A8B8DYX9_CRAVI</name>
<protein>
    <submittedName>
        <fullName evidence="4">Coiled-coil domain-containing protein 171-like isoform X1</fullName>
    </submittedName>
</protein>
<feature type="compositionally biased region" description="Polar residues" evidence="2">
    <location>
        <begin position="1369"/>
        <end position="1382"/>
    </location>
</feature>
<reference evidence="4" key="1">
    <citation type="submission" date="2025-08" db="UniProtKB">
        <authorList>
            <consortium name="RefSeq"/>
        </authorList>
    </citation>
    <scope>IDENTIFICATION</scope>
    <source>
        <tissue evidence="4">Whole sample</tissue>
    </source>
</reference>
<dbReference type="GeneID" id="111130209"/>
<dbReference type="Proteomes" id="UP000694844">
    <property type="component" value="Chromosome 4"/>
</dbReference>
<dbReference type="RefSeq" id="XP_022332699.1">
    <property type="nucleotide sequence ID" value="XM_022476991.1"/>
</dbReference>
<sequence length="1392" mass="159951">MEDIQSSTNDFEILNDMDEQEQVSQESQNADEEDSPSSNEQLYTGGLYPPKSSSFSYWPKPEDTSNNYRSMTSDWKMSLSRSPLQNDDINKYRLENNQLRLQVKQLNLDLQSEQESLSQVRRRLNGVEKERLEAATRSNAEISELESHVAKLRSQLEKGEATRQNLEFELTKCQREINHQRNAAYDKESHLGEIKDQLQAKITELTRELQDTQHHLEVEKQGSRETETQLKRSIEERNHSVSKCHTELDILRAERDKLDSLVMQHESAISEFTEKIQELESERKNQTENLRRTLTEIEYAKEREDRLKKDLEMALQRLRSVEENIEAERAAHLETKFNSEIIQLRVRDLEGALEVEKSANDEANKAIDRLTRQIRELEQSYEEERKNNKDVNNKLDKVEKEYSSVKRQLTSEVENKKNVIGNLSKELEVHQKNFNELKEELSKAKKRQIYLEETYGGSMRELELLLSNFQVDEKPKRTSISKSKKDNKNTPAPSSVLETLRLTLSEYKKRLDETTEELGKMKKSSDALHKEIDQCKEMIWAKDKALEDAQKNYTRTAKELNRVRSEYSEMENGMAKMRITLQSSSSNSTKDRKRVQELSEEIMKLVKRHKADDEEKLAFLHGMYQRLLAGRVMVPPKDTSIHQFTWADLTSLVYEQMCNLVTSSQRTDEKIRHLDEAVRTKEDALEDMQKAHEDQLNKLTALTKEREIAWNKQKEEIEAHYSQLLNEVQSRSKKSQSMADQAWEKIRMTGSVQQGLETECADLRTHLAESQRQNRALLATCSLLAGALYPTFSRSSLLAIQRNMLEEQMSNWEFCRERMELLVTTLSAEMKAAAGEPSKLEKPAKRHPLLTFRVGVVAVLAANRLRYFGQNCSRMFVTYDTVISNQNGIVVCAGGRKSTLKAFPGDTEERDTAAMHSSILQWLSSGELLNAATTSMSELLEVTDQVKGKDKASAVEMRAVVNAARNSFTKLIDKLCRQFEGVSPHPALSGRDRNSLIRVIGRGLSKVCVGKSVDQKAQIVPAQELLGALQTHILDFTQRLHTVEVERRHLVLELNRMKDECADLPQKEDIEMLQDQLSSIKGKDLDFVSIDKFESVCQELNSALQREQQAQQLLVEQSRQLEEITLRLDLYTTEGMEKEQTLSEAVHGLTETKGELKRKEQTLRQLNRQVISLEGEKKALLTNITDAEKALRTVARDKETLAQYLKAVTMSLEQAKKELTLAKGVTDFSWTKRLLNADFIPSDVGKAGPELIAAQNLVGAFVETQNQAISKIKSLEEEIDTHQHHINTLKRELSDAVRREYDENAEIPTRDHNKDMDMTQSESFLPIREDSEISFSMPKAATPKSKKLDSSLRRSESDAKRFIQKWSPKFQTPVRSTRSNNIRPKAFEPHGR</sequence>
<organism evidence="3 4">
    <name type="scientific">Crassostrea virginica</name>
    <name type="common">Eastern oyster</name>
    <dbReference type="NCBI Taxonomy" id="6565"/>
    <lineage>
        <taxon>Eukaryota</taxon>
        <taxon>Metazoa</taxon>
        <taxon>Spiralia</taxon>
        <taxon>Lophotrochozoa</taxon>
        <taxon>Mollusca</taxon>
        <taxon>Bivalvia</taxon>
        <taxon>Autobranchia</taxon>
        <taxon>Pteriomorphia</taxon>
        <taxon>Ostreida</taxon>
        <taxon>Ostreoidea</taxon>
        <taxon>Ostreidae</taxon>
        <taxon>Crassostrea</taxon>
    </lineage>
</organism>
<feature type="coiled-coil region" evidence="1">
    <location>
        <begin position="497"/>
        <end position="566"/>
    </location>
</feature>
<evidence type="ECO:0000313" key="3">
    <source>
        <dbReference type="Proteomes" id="UP000694844"/>
    </source>
</evidence>
<evidence type="ECO:0000256" key="2">
    <source>
        <dbReference type="SAM" id="MobiDB-lite"/>
    </source>
</evidence>
<feature type="coiled-coil region" evidence="1">
    <location>
        <begin position="1090"/>
        <end position="1183"/>
    </location>
</feature>
<feature type="coiled-coil region" evidence="1">
    <location>
        <begin position="1265"/>
        <end position="1292"/>
    </location>
</feature>
<feature type="coiled-coil region" evidence="1">
    <location>
        <begin position="671"/>
        <end position="705"/>
    </location>
</feature>
<proteinExistence type="predicted"/>
<gene>
    <name evidence="4" type="primary">LOC111130209</name>
</gene>
<dbReference type="PANTHER" id="PTHR37476:SF1">
    <property type="entry name" value="COILED-COIL DOMAIN-CONTAINING PROTEIN 171"/>
    <property type="match status" value="1"/>
</dbReference>
<feature type="region of interest" description="Disordered" evidence="2">
    <location>
        <begin position="1"/>
        <end position="59"/>
    </location>
</feature>
<dbReference type="KEGG" id="cvn:111130209"/>
<evidence type="ECO:0000313" key="4">
    <source>
        <dbReference type="RefSeq" id="XP_022332699.1"/>
    </source>
</evidence>